<dbReference type="InterPro" id="IPR001619">
    <property type="entry name" value="Sec1-like"/>
</dbReference>
<dbReference type="AlphaFoldDB" id="R4G813"/>
<dbReference type="VEuPathDB" id="VectorBase:RPRC012675"/>
<sequence>MVLSISHASEVCWMEVCKKVKGAIVFIDDYSGECLHWHGGLLRLLESGATTVKQFSSFESGEDNKKAVFIVSSPLVGPARIILRDLISNSKFLHCVLITSCSPAVLTVATTGNVPESSNEMSALQKLEFDMLRWMKNQEAAAEIFHFPVSVVPVTDYFFATPPFSNFFPCFTEDLQGKTVYSQMPRNVDLEALPLELQIGVMHLMTTINSLLSHISVQEEIFCIGFFSSLIGSQLQKYCSSALRAKMAVNKMSLLLIDRSLDLCGIMYGAKDILLDKMKSVLPAFPGHSVDVAIDISPVCYAKMNQMISLFIAPGCLHEPPSNIFELLINKNVKNILLELYTRLAKASNINKIPQSVTVDELESLILKNFKKKYERIQACSDTIQACLGVIETLKSPKISSLEMAECSQKLLLQSVAAEGNTDEALKQLQNLVLDRKKRGFNIEIILTIITFFYSLIGQKFPINPQLEKDLEKVIADALLEDKEDLGMPKTLLENVTESNSKEFCKHIFTKLQYLKNARMHLTKYSDVASYEGPHQPLEYNGLITQLICDIVDVTKPEIPDLRYKANYGLKDNFASRFSKILNVSKPHVMDNEFIMVYIVGGITAKEVKFIKDCFKAYGKDVIIGSTALVSSGSSVLHLQRLSCNFQKNHR</sequence>
<protein>
    <submittedName>
        <fullName evidence="2">Putative sec1 family domain protein</fullName>
    </submittedName>
</protein>
<dbReference type="Pfam" id="PF00995">
    <property type="entry name" value="Sec1"/>
    <property type="match status" value="1"/>
</dbReference>
<accession>R4G813</accession>
<evidence type="ECO:0000313" key="2">
    <source>
        <dbReference type="EMBL" id="JAA75738.1"/>
    </source>
</evidence>
<reference evidence="2" key="1">
    <citation type="submission" date="2013-04" db="EMBL/GenBank/DDBJ databases">
        <title>An insight into the transcriptome of the digestive tract of the blood sucking bug, Rhodnius prolixus.</title>
        <authorList>
            <person name="Ribeiro J.M.C."/>
            <person name="Genta F.A."/>
            <person name="Sorgine M.H.F."/>
            <person name="Paiva-Silva G.O."/>
            <person name="Majerowicz D."/>
            <person name="Medeiros M."/>
            <person name="Koerich L."/>
            <person name="Terra W.R."/>
            <person name="Ferreira C."/>
            <person name="Pimentel A.C."/>
            <person name="Bisch P.M."/>
            <person name="Diniz M.M.P."/>
            <person name="Nascimento R."/>
            <person name="Salmon D."/>
            <person name="Silber A.M."/>
            <person name="Alves M."/>
            <person name="Oliveira M.F."/>
            <person name="Gondim K.C."/>
            <person name="Silva Neto M.A.C."/>
            <person name="Atella G.C."/>
            <person name="Araujo H."/>
            <person name="Dias F.S."/>
            <person name="Polycarpo C.R."/>
            <person name="Fampa P."/>
            <person name="Melo A.C."/>
            <person name="Tanaka A.S."/>
            <person name="Balczun C."/>
            <person name="Oliveira J.H.M."/>
            <person name="Goncalves R."/>
            <person name="Lazoski C."/>
            <person name="Pereira M.A."/>
            <person name="Rivera-Pomar R."/>
            <person name="Diambra L."/>
            <person name="Schaub G.A."/>
            <person name="Garcia E.S."/>
            <person name="Azambuja P."/>
            <person name="Braz G.R.C."/>
            <person name="Oliveira P.L."/>
        </authorList>
    </citation>
    <scope>NUCLEOTIDE SEQUENCE</scope>
</reference>
<proteinExistence type="evidence at transcript level"/>
<comment type="similarity">
    <text evidence="1">Belongs to the STXBP/unc-18/SEC1 family.</text>
</comment>
<dbReference type="PANTHER" id="PTHR11679">
    <property type="entry name" value="VESICLE PROTEIN SORTING-ASSOCIATED"/>
    <property type="match status" value="1"/>
</dbReference>
<dbReference type="SUPFAM" id="SSF56815">
    <property type="entry name" value="Sec1/munc18-like (SM) proteins"/>
    <property type="match status" value="1"/>
</dbReference>
<evidence type="ECO:0000256" key="1">
    <source>
        <dbReference type="ARBA" id="ARBA00009884"/>
    </source>
</evidence>
<dbReference type="GO" id="GO:0016192">
    <property type="term" value="P:vesicle-mediated transport"/>
    <property type="evidence" value="ECO:0007669"/>
    <property type="project" value="InterPro"/>
</dbReference>
<name>R4G813_RHOPR</name>
<dbReference type="InterPro" id="IPR027482">
    <property type="entry name" value="Sec1-like_dom2"/>
</dbReference>
<dbReference type="EMBL" id="GAHY01001772">
    <property type="protein sequence ID" value="JAA75738.1"/>
    <property type="molecule type" value="mRNA"/>
</dbReference>
<dbReference type="InterPro" id="IPR036045">
    <property type="entry name" value="Sec1-like_sf"/>
</dbReference>
<organism evidence="2">
    <name type="scientific">Rhodnius prolixus</name>
    <name type="common">Triatomid bug</name>
    <dbReference type="NCBI Taxonomy" id="13249"/>
    <lineage>
        <taxon>Eukaryota</taxon>
        <taxon>Metazoa</taxon>
        <taxon>Ecdysozoa</taxon>
        <taxon>Arthropoda</taxon>
        <taxon>Hexapoda</taxon>
        <taxon>Insecta</taxon>
        <taxon>Pterygota</taxon>
        <taxon>Neoptera</taxon>
        <taxon>Paraneoptera</taxon>
        <taxon>Hemiptera</taxon>
        <taxon>Heteroptera</taxon>
        <taxon>Panheteroptera</taxon>
        <taxon>Cimicomorpha</taxon>
        <taxon>Reduviidae</taxon>
        <taxon>Triatominae</taxon>
        <taxon>Rhodnius</taxon>
    </lineage>
</organism>
<dbReference type="Gene3D" id="3.40.50.1910">
    <property type="match status" value="1"/>
</dbReference>